<keyword evidence="1 2" id="KW-0732">Signal</keyword>
<dbReference type="PANTHER" id="PTHR33376">
    <property type="match status" value="1"/>
</dbReference>
<organism evidence="3 4">
    <name type="scientific">Mesopusillimonas faecipullorum</name>
    <dbReference type="NCBI Taxonomy" id="2755040"/>
    <lineage>
        <taxon>Bacteria</taxon>
        <taxon>Pseudomonadati</taxon>
        <taxon>Pseudomonadota</taxon>
        <taxon>Betaproteobacteria</taxon>
        <taxon>Burkholderiales</taxon>
        <taxon>Alcaligenaceae</taxon>
        <taxon>Mesopusillimonas</taxon>
    </lineage>
</organism>
<dbReference type="NCBIfam" id="NF037995">
    <property type="entry name" value="TRAP_S1"/>
    <property type="match status" value="1"/>
</dbReference>
<accession>A0ABS8CDI9</accession>
<keyword evidence="4" id="KW-1185">Reference proteome</keyword>
<feature type="chain" id="PRO_5045090274" evidence="2">
    <location>
        <begin position="24"/>
        <end position="324"/>
    </location>
</feature>
<comment type="caution">
    <text evidence="3">The sequence shown here is derived from an EMBL/GenBank/DDBJ whole genome shotgun (WGS) entry which is preliminary data.</text>
</comment>
<dbReference type="PANTHER" id="PTHR33376:SF5">
    <property type="entry name" value="EXTRACYTOPLASMIC SOLUTE RECEPTOR PROTEIN"/>
    <property type="match status" value="1"/>
</dbReference>
<dbReference type="Proteomes" id="UP000776983">
    <property type="component" value="Unassembled WGS sequence"/>
</dbReference>
<dbReference type="InterPro" id="IPR038404">
    <property type="entry name" value="TRAP_DctP_sf"/>
</dbReference>
<proteinExistence type="predicted"/>
<evidence type="ECO:0000313" key="3">
    <source>
        <dbReference type="EMBL" id="MCB5364105.1"/>
    </source>
</evidence>
<protein>
    <submittedName>
        <fullName evidence="3">TRAP transporter substrate-binding protein DctP</fullName>
    </submittedName>
</protein>
<evidence type="ECO:0000256" key="2">
    <source>
        <dbReference type="SAM" id="SignalP"/>
    </source>
</evidence>
<dbReference type="Gene3D" id="3.40.190.170">
    <property type="entry name" value="Bacterial extracellular solute-binding protein, family 7"/>
    <property type="match status" value="1"/>
</dbReference>
<gene>
    <name evidence="3" type="primary">dctP</name>
    <name evidence="3" type="ORF">H0484_10150</name>
</gene>
<evidence type="ECO:0000313" key="4">
    <source>
        <dbReference type="Proteomes" id="UP000776983"/>
    </source>
</evidence>
<evidence type="ECO:0000256" key="1">
    <source>
        <dbReference type="ARBA" id="ARBA00022729"/>
    </source>
</evidence>
<dbReference type="Pfam" id="PF03480">
    <property type="entry name" value="DctP"/>
    <property type="match status" value="1"/>
</dbReference>
<feature type="signal peptide" evidence="2">
    <location>
        <begin position="1"/>
        <end position="23"/>
    </location>
</feature>
<reference evidence="3 4" key="1">
    <citation type="submission" date="2020-07" db="EMBL/GenBank/DDBJ databases">
        <title>Pusillimonas sp. nov., isolated from poultry manure in Taiwan.</title>
        <authorList>
            <person name="Lin S.-Y."/>
            <person name="Tang Y.-S."/>
            <person name="Young C.-C."/>
        </authorList>
    </citation>
    <scope>NUCLEOTIDE SEQUENCE [LARGE SCALE GENOMIC DNA]</scope>
    <source>
        <strain evidence="3 4">CC-YST705</strain>
    </source>
</reference>
<dbReference type="RefSeq" id="WP_226954494.1">
    <property type="nucleotide sequence ID" value="NZ_JACDXW010000005.1"/>
</dbReference>
<name>A0ABS8CDI9_9BURK</name>
<dbReference type="EMBL" id="JACDXW010000005">
    <property type="protein sequence ID" value="MCB5364105.1"/>
    <property type="molecule type" value="Genomic_DNA"/>
</dbReference>
<dbReference type="InterPro" id="IPR018389">
    <property type="entry name" value="DctP_fam"/>
</dbReference>
<sequence>MKFNLTKLGLGLALGLAALTAQAQEVTLKAASAFSKDSFFDRKFERFVKDVNENGKGIVQINFVGGPESMPPFEVGNAVRAGVIDMANTTGVFFANMVPEALALSFTPLSMKELRDNGGFELMDKILREKGNMVWLGRTTEGLKYHIWTTKKPTDGSFSGMKLRSVPIYRAFFQSLGANPLQVPPGEVYTALERGVVDGYGWPSVGIFDLGWQEKTKYLIDPGFYNVEVSLFVNQNTWNKLNDEQRNFLQERVRLLEDAAMAEDAALAEKELKQVIDGGIELIELTPEQAADFTAKATESAWQAIDQGSPKYGAELRKLLGGQN</sequence>